<dbReference type="InterPro" id="IPR036663">
    <property type="entry name" value="Fumarylacetoacetase_C_sf"/>
</dbReference>
<dbReference type="InterPro" id="IPR051121">
    <property type="entry name" value="FAH"/>
</dbReference>
<reference evidence="4 5" key="1">
    <citation type="submission" date="2019-02" db="EMBL/GenBank/DDBJ databases">
        <title>Genome analysis provides insights into bioremediation potentialities and Haloocin production by Natrinema altunense strain 4.1R isolated from Chott Douz in Tunisian desert.</title>
        <authorList>
            <person name="Najjari A."/>
            <person name="Youssef N."/>
            <person name="Ben Dhia O."/>
            <person name="Ferjani R."/>
            <person name="El Hidri D."/>
            <person name="Ouzari H.I."/>
            <person name="Cherif A."/>
        </authorList>
    </citation>
    <scope>NUCLEOTIDE SEQUENCE [LARGE SCALE GENOMIC DNA]</scope>
    <source>
        <strain evidence="4 5">4.1R</strain>
    </source>
</reference>
<evidence type="ECO:0000313" key="5">
    <source>
        <dbReference type="Proteomes" id="UP000292704"/>
    </source>
</evidence>
<dbReference type="Proteomes" id="UP000292704">
    <property type="component" value="Unassembled WGS sequence"/>
</dbReference>
<feature type="domain" description="Fumarylacetoacetase-like C-terminal" evidence="3">
    <location>
        <begin position="46"/>
        <end position="236"/>
    </location>
</feature>
<dbReference type="PANTHER" id="PTHR42796">
    <property type="entry name" value="FUMARYLACETOACETATE HYDROLASE DOMAIN-CONTAINING PROTEIN 2A-RELATED"/>
    <property type="match status" value="1"/>
</dbReference>
<dbReference type="AlphaFoldDB" id="A0A482XUX8"/>
<proteinExistence type="inferred from homology"/>
<dbReference type="OrthoDB" id="6242at2157"/>
<comment type="similarity">
    <text evidence="1">Belongs to the FAH family.</text>
</comment>
<dbReference type="Pfam" id="PF01557">
    <property type="entry name" value="FAA_hydrolase"/>
    <property type="match status" value="1"/>
</dbReference>
<gene>
    <name evidence="4" type="ORF">ELS17_15255</name>
</gene>
<dbReference type="GO" id="GO:0046872">
    <property type="term" value="F:metal ion binding"/>
    <property type="evidence" value="ECO:0007669"/>
    <property type="project" value="UniProtKB-KW"/>
</dbReference>
<name>A0A482XUX8_9EURY</name>
<accession>A0A482XUX8</accession>
<keyword evidence="2" id="KW-0479">Metal-binding</keyword>
<comment type="caution">
    <text evidence="4">The sequence shown here is derived from an EMBL/GenBank/DDBJ whole genome shotgun (WGS) entry which is preliminary data.</text>
</comment>
<dbReference type="SUPFAM" id="SSF56529">
    <property type="entry name" value="FAH"/>
    <property type="match status" value="1"/>
</dbReference>
<dbReference type="PANTHER" id="PTHR42796:SF4">
    <property type="entry name" value="FUMARYLACETOACETATE HYDROLASE DOMAIN-CONTAINING PROTEIN 2A"/>
    <property type="match status" value="1"/>
</dbReference>
<evidence type="ECO:0000259" key="3">
    <source>
        <dbReference type="Pfam" id="PF01557"/>
    </source>
</evidence>
<organism evidence="4 5">
    <name type="scientific">Natrinema altunense</name>
    <dbReference type="NCBI Taxonomy" id="222984"/>
    <lineage>
        <taxon>Archaea</taxon>
        <taxon>Methanobacteriati</taxon>
        <taxon>Methanobacteriota</taxon>
        <taxon>Stenosarchaea group</taxon>
        <taxon>Halobacteria</taxon>
        <taxon>Halobacteriales</taxon>
        <taxon>Natrialbaceae</taxon>
        <taxon>Natrinema</taxon>
    </lineage>
</organism>
<protein>
    <submittedName>
        <fullName evidence="4">FAA hydrolase family protein</fullName>
    </submittedName>
</protein>
<sequence length="253" mass="27411">MKLARIATDDGPVAGRYEDGVVHAEDGVYEVGTDADFLPPCEPSALYCVGRNFATTLDQMAYERPDEPDFFIKPAASLVGHRDPVPSPCFSDEVTYAGELAAVIDDPCRTLAEDEVSEVVRGYTILNDLDALDQNGRTARKAFDASGPLGPWIETAVDPTGIDMYTDVAGERRQEATTDRMLFDPDEIISHLSERVTFRPGDVVSFGSPANPGLVEPGDTVEITYEGVGTLRNTVVDASERENLPLEADPVRA</sequence>
<evidence type="ECO:0000256" key="2">
    <source>
        <dbReference type="ARBA" id="ARBA00022723"/>
    </source>
</evidence>
<evidence type="ECO:0000256" key="1">
    <source>
        <dbReference type="ARBA" id="ARBA00010211"/>
    </source>
</evidence>
<dbReference type="RefSeq" id="WP_130171358.1">
    <property type="nucleotide sequence ID" value="NZ_SHMR01000007.1"/>
</dbReference>
<dbReference type="Gene3D" id="3.90.850.10">
    <property type="entry name" value="Fumarylacetoacetase-like, C-terminal domain"/>
    <property type="match status" value="1"/>
</dbReference>
<dbReference type="EMBL" id="SHMR01000007">
    <property type="protein sequence ID" value="RZH67119.1"/>
    <property type="molecule type" value="Genomic_DNA"/>
</dbReference>
<dbReference type="GO" id="GO:0044281">
    <property type="term" value="P:small molecule metabolic process"/>
    <property type="evidence" value="ECO:0007669"/>
    <property type="project" value="UniProtKB-ARBA"/>
</dbReference>
<keyword evidence="4" id="KW-0378">Hydrolase</keyword>
<dbReference type="InterPro" id="IPR011234">
    <property type="entry name" value="Fumarylacetoacetase-like_C"/>
</dbReference>
<evidence type="ECO:0000313" key="4">
    <source>
        <dbReference type="EMBL" id="RZH67119.1"/>
    </source>
</evidence>
<dbReference type="GO" id="GO:0016787">
    <property type="term" value="F:hydrolase activity"/>
    <property type="evidence" value="ECO:0007669"/>
    <property type="project" value="UniProtKB-KW"/>
</dbReference>
<dbReference type="STRING" id="222984.GCA_000731985_01771"/>